<sequence length="94" mass="10579">MQAHVHERAERFAHCRAPDSDLLDQVVFGRDPRSDRPGAGFDLLTEGVHQLRRQTRDSARCVQALRALPHDPTVNGLECVPTNGKHYIEVSHTD</sequence>
<evidence type="ECO:0000313" key="1">
    <source>
        <dbReference type="EMBL" id="ALG12505.1"/>
    </source>
</evidence>
<dbReference type="Proteomes" id="UP000063699">
    <property type="component" value="Chromosome"/>
</dbReference>
<protein>
    <submittedName>
        <fullName evidence="1">Uncharacterized protein</fullName>
    </submittedName>
</protein>
<evidence type="ECO:0000313" key="2">
    <source>
        <dbReference type="Proteomes" id="UP000063699"/>
    </source>
</evidence>
<organism evidence="1 2">
    <name type="scientific">Kibdelosporangium phytohabitans</name>
    <dbReference type="NCBI Taxonomy" id="860235"/>
    <lineage>
        <taxon>Bacteria</taxon>
        <taxon>Bacillati</taxon>
        <taxon>Actinomycetota</taxon>
        <taxon>Actinomycetes</taxon>
        <taxon>Pseudonocardiales</taxon>
        <taxon>Pseudonocardiaceae</taxon>
        <taxon>Kibdelosporangium</taxon>
    </lineage>
</organism>
<reference evidence="1 2" key="1">
    <citation type="submission" date="2015-07" db="EMBL/GenBank/DDBJ databases">
        <title>Genome sequencing of Kibdelosporangium phytohabitans.</title>
        <authorList>
            <person name="Qin S."/>
            <person name="Xing K."/>
        </authorList>
    </citation>
    <scope>NUCLEOTIDE SEQUENCE [LARGE SCALE GENOMIC DNA]</scope>
    <source>
        <strain evidence="1 2">KLBMP1111</strain>
    </source>
</reference>
<dbReference type="AlphaFoldDB" id="A0A0N9ICZ4"/>
<dbReference type="KEGG" id="kphy:AOZ06_41610"/>
<proteinExistence type="predicted"/>
<gene>
    <name evidence="1" type="ORF">AOZ06_41610</name>
</gene>
<accession>A0A0N9ICZ4</accession>
<keyword evidence="2" id="KW-1185">Reference proteome</keyword>
<dbReference type="EMBL" id="CP012752">
    <property type="protein sequence ID" value="ALG12505.1"/>
    <property type="molecule type" value="Genomic_DNA"/>
</dbReference>
<name>A0A0N9ICZ4_9PSEU</name>